<dbReference type="AlphaFoldDB" id="A0A6A6VZR5"/>
<dbReference type="InterPro" id="IPR000352">
    <property type="entry name" value="Pep_chain_release_fac_I"/>
</dbReference>
<feature type="domain" description="Prokaryotic-type class I peptide chain release factors" evidence="6">
    <location>
        <begin position="40"/>
        <end position="136"/>
    </location>
</feature>
<evidence type="ECO:0000256" key="5">
    <source>
        <dbReference type="SAM" id="MobiDB-lite"/>
    </source>
</evidence>
<dbReference type="GO" id="GO:0005739">
    <property type="term" value="C:mitochondrion"/>
    <property type="evidence" value="ECO:0007669"/>
    <property type="project" value="UniProtKB-SubCell"/>
</dbReference>
<dbReference type="GO" id="GO:0003747">
    <property type="term" value="F:translation release factor activity"/>
    <property type="evidence" value="ECO:0007669"/>
    <property type="project" value="InterPro"/>
</dbReference>
<evidence type="ECO:0000313" key="7">
    <source>
        <dbReference type="EMBL" id="KAF2755170.1"/>
    </source>
</evidence>
<evidence type="ECO:0000256" key="3">
    <source>
        <dbReference type="ARBA" id="ARBA00022946"/>
    </source>
</evidence>
<evidence type="ECO:0000256" key="4">
    <source>
        <dbReference type="ARBA" id="ARBA00023128"/>
    </source>
</evidence>
<reference evidence="7" key="1">
    <citation type="journal article" date="2020" name="Stud. Mycol.">
        <title>101 Dothideomycetes genomes: a test case for predicting lifestyles and emergence of pathogens.</title>
        <authorList>
            <person name="Haridas S."/>
            <person name="Albert R."/>
            <person name="Binder M."/>
            <person name="Bloem J."/>
            <person name="Labutti K."/>
            <person name="Salamov A."/>
            <person name="Andreopoulos B."/>
            <person name="Baker S."/>
            <person name="Barry K."/>
            <person name="Bills G."/>
            <person name="Bluhm B."/>
            <person name="Cannon C."/>
            <person name="Castanera R."/>
            <person name="Culley D."/>
            <person name="Daum C."/>
            <person name="Ezra D."/>
            <person name="Gonzalez J."/>
            <person name="Henrissat B."/>
            <person name="Kuo A."/>
            <person name="Liang C."/>
            <person name="Lipzen A."/>
            <person name="Lutzoni F."/>
            <person name="Magnuson J."/>
            <person name="Mondo S."/>
            <person name="Nolan M."/>
            <person name="Ohm R."/>
            <person name="Pangilinan J."/>
            <person name="Park H.-J."/>
            <person name="Ramirez L."/>
            <person name="Alfaro M."/>
            <person name="Sun H."/>
            <person name="Tritt A."/>
            <person name="Yoshinaga Y."/>
            <person name="Zwiers L.-H."/>
            <person name="Turgeon B."/>
            <person name="Goodwin S."/>
            <person name="Spatafora J."/>
            <person name="Crous P."/>
            <person name="Grigoriev I."/>
        </authorList>
    </citation>
    <scope>NUCLEOTIDE SEQUENCE</scope>
    <source>
        <strain evidence="7">CBS 121739</strain>
    </source>
</reference>
<dbReference type="GeneID" id="54480150"/>
<gene>
    <name evidence="7" type="ORF">EJ05DRAFT_124753</name>
</gene>
<feature type="compositionally biased region" description="Basic residues" evidence="5">
    <location>
        <begin position="120"/>
        <end position="134"/>
    </location>
</feature>
<dbReference type="RefSeq" id="XP_033597621.1">
    <property type="nucleotide sequence ID" value="XM_033739096.1"/>
</dbReference>
<dbReference type="EMBL" id="ML996578">
    <property type="protein sequence ID" value="KAF2755170.1"/>
    <property type="molecule type" value="Genomic_DNA"/>
</dbReference>
<evidence type="ECO:0000313" key="8">
    <source>
        <dbReference type="Proteomes" id="UP000799437"/>
    </source>
</evidence>
<dbReference type="PANTHER" id="PTHR46203">
    <property type="entry name" value="PROBABLE PEPTIDE CHAIN RELEASE FACTOR C12ORF65"/>
    <property type="match status" value="1"/>
</dbReference>
<feature type="compositionally biased region" description="Acidic residues" evidence="5">
    <location>
        <begin position="146"/>
        <end position="161"/>
    </location>
</feature>
<evidence type="ECO:0000256" key="1">
    <source>
        <dbReference type="ARBA" id="ARBA00004173"/>
    </source>
</evidence>
<comment type="similarity">
    <text evidence="2">Belongs to the prokaryotic/mitochondrial release factor family.</text>
</comment>
<organism evidence="7 8">
    <name type="scientific">Pseudovirgaria hyperparasitica</name>
    <dbReference type="NCBI Taxonomy" id="470096"/>
    <lineage>
        <taxon>Eukaryota</taxon>
        <taxon>Fungi</taxon>
        <taxon>Dikarya</taxon>
        <taxon>Ascomycota</taxon>
        <taxon>Pezizomycotina</taxon>
        <taxon>Dothideomycetes</taxon>
        <taxon>Dothideomycetes incertae sedis</taxon>
        <taxon>Acrospermales</taxon>
        <taxon>Acrospermaceae</taxon>
        <taxon>Pseudovirgaria</taxon>
    </lineage>
</organism>
<protein>
    <recommendedName>
        <fullName evidence="6">Prokaryotic-type class I peptide chain release factors domain-containing protein</fullName>
    </recommendedName>
</protein>
<accession>A0A6A6VZR5</accession>
<evidence type="ECO:0000256" key="2">
    <source>
        <dbReference type="ARBA" id="ARBA00010835"/>
    </source>
</evidence>
<name>A0A6A6VZR5_9PEZI</name>
<dbReference type="SUPFAM" id="SSF75620">
    <property type="entry name" value="Release factor"/>
    <property type="match status" value="1"/>
</dbReference>
<dbReference type="InterPro" id="IPR052405">
    <property type="entry name" value="Mito_Transl_Release_Factor"/>
</dbReference>
<feature type="compositionally biased region" description="Basic and acidic residues" evidence="5">
    <location>
        <begin position="162"/>
        <end position="180"/>
    </location>
</feature>
<dbReference type="OrthoDB" id="277888at2759"/>
<feature type="region of interest" description="Disordered" evidence="5">
    <location>
        <begin position="108"/>
        <end position="187"/>
    </location>
</feature>
<feature type="compositionally biased region" description="Basic and acidic residues" evidence="5">
    <location>
        <begin position="135"/>
        <end position="145"/>
    </location>
</feature>
<dbReference type="InterPro" id="IPR045853">
    <property type="entry name" value="Pep_chain_release_fac_I_sf"/>
</dbReference>
<sequence>MRAVLRPRTLLHYVRNVIPNRQFSTSPALLKSLPGPLPPILDTDITENFLKGSGPGGQKINKTNSAVQILHHPTGLIVKCQETRSRSQNRKIARRRLAERIEELQLGSEARTAKKAAKEAKKKSSATKKRRRKYRQLDAAKRLDDNEGEEDADDVNEPNEVEEVKQGKLDGVENKDKAKESSPGSLV</sequence>
<keyword evidence="3" id="KW-0809">Transit peptide</keyword>
<proteinExistence type="inferred from homology"/>
<keyword evidence="8" id="KW-1185">Reference proteome</keyword>
<dbReference type="GO" id="GO:0032543">
    <property type="term" value="P:mitochondrial translation"/>
    <property type="evidence" value="ECO:0007669"/>
    <property type="project" value="UniProtKB-ARBA"/>
</dbReference>
<dbReference type="Pfam" id="PF00472">
    <property type="entry name" value="RF-1"/>
    <property type="match status" value="1"/>
</dbReference>
<dbReference type="PANTHER" id="PTHR46203:SF1">
    <property type="entry name" value="MITOCHONDRIAL TRANSLATION RELEASE FACTOR IN RESCUE"/>
    <property type="match status" value="1"/>
</dbReference>
<dbReference type="Gene3D" id="3.30.160.20">
    <property type="match status" value="1"/>
</dbReference>
<dbReference type="Proteomes" id="UP000799437">
    <property type="component" value="Unassembled WGS sequence"/>
</dbReference>
<comment type="subcellular location">
    <subcellularLocation>
        <location evidence="1">Mitochondrion</location>
    </subcellularLocation>
</comment>
<evidence type="ECO:0000259" key="6">
    <source>
        <dbReference type="Pfam" id="PF00472"/>
    </source>
</evidence>
<keyword evidence="4" id="KW-0496">Mitochondrion</keyword>
<dbReference type="FunFam" id="3.30.160.20:FF:000065">
    <property type="entry name" value="Peptidyl-tRNA hydrolase domain protein"/>
    <property type="match status" value="1"/>
</dbReference>